<evidence type="ECO:0000256" key="1">
    <source>
        <dbReference type="ARBA" id="ARBA00004613"/>
    </source>
</evidence>
<dbReference type="RefSeq" id="XP_009543802.1">
    <property type="nucleotide sequence ID" value="XM_009545507.1"/>
</dbReference>
<accession>W4KEC1</accession>
<evidence type="ECO:0000256" key="2">
    <source>
        <dbReference type="ARBA" id="ARBA00010968"/>
    </source>
</evidence>
<evidence type="ECO:0000313" key="7">
    <source>
        <dbReference type="EMBL" id="ETW84089.1"/>
    </source>
</evidence>
<comment type="subcellular location">
    <subcellularLocation>
        <location evidence="1">Secreted</location>
    </subcellularLocation>
</comment>
<reference evidence="7 8" key="1">
    <citation type="journal article" date="2012" name="New Phytol.">
        <title>Insight into trade-off between wood decay and parasitism from the genome of a fungal forest pathogen.</title>
        <authorList>
            <person name="Olson A."/>
            <person name="Aerts A."/>
            <person name="Asiegbu F."/>
            <person name="Belbahri L."/>
            <person name="Bouzid O."/>
            <person name="Broberg A."/>
            <person name="Canback B."/>
            <person name="Coutinho P.M."/>
            <person name="Cullen D."/>
            <person name="Dalman K."/>
            <person name="Deflorio G."/>
            <person name="van Diepen L.T."/>
            <person name="Dunand C."/>
            <person name="Duplessis S."/>
            <person name="Durling M."/>
            <person name="Gonthier P."/>
            <person name="Grimwood J."/>
            <person name="Fossdal C.G."/>
            <person name="Hansson D."/>
            <person name="Henrissat B."/>
            <person name="Hietala A."/>
            <person name="Himmelstrand K."/>
            <person name="Hoffmeister D."/>
            <person name="Hogberg N."/>
            <person name="James T.Y."/>
            <person name="Karlsson M."/>
            <person name="Kohler A."/>
            <person name="Kues U."/>
            <person name="Lee Y.H."/>
            <person name="Lin Y.C."/>
            <person name="Lind M."/>
            <person name="Lindquist E."/>
            <person name="Lombard V."/>
            <person name="Lucas S."/>
            <person name="Lunden K."/>
            <person name="Morin E."/>
            <person name="Murat C."/>
            <person name="Park J."/>
            <person name="Raffaello T."/>
            <person name="Rouze P."/>
            <person name="Salamov A."/>
            <person name="Schmutz J."/>
            <person name="Solheim H."/>
            <person name="Stahlberg J."/>
            <person name="Velez H."/>
            <person name="de Vries R.P."/>
            <person name="Wiebenga A."/>
            <person name="Woodward S."/>
            <person name="Yakovlev I."/>
            <person name="Garbelotto M."/>
            <person name="Martin F."/>
            <person name="Grigoriev I.V."/>
            <person name="Stenlid J."/>
        </authorList>
    </citation>
    <scope>NUCLEOTIDE SEQUENCE [LARGE SCALE GENOMIC DNA]</scope>
    <source>
        <strain evidence="7 8">TC 32-1</strain>
    </source>
</reference>
<feature type="transmembrane region" description="Helical" evidence="5">
    <location>
        <begin position="269"/>
        <end position="287"/>
    </location>
</feature>
<feature type="signal peptide" evidence="6">
    <location>
        <begin position="1"/>
        <end position="20"/>
    </location>
</feature>
<comment type="similarity">
    <text evidence="2">Belongs to the GnRH family.</text>
</comment>
<keyword evidence="5" id="KW-0472">Membrane</keyword>
<evidence type="ECO:0000256" key="4">
    <source>
        <dbReference type="SAM" id="MobiDB-lite"/>
    </source>
</evidence>
<feature type="chain" id="PRO_5004844190" description="Thioredoxin domain-containing protein" evidence="6">
    <location>
        <begin position="21"/>
        <end position="347"/>
    </location>
</feature>
<dbReference type="AlphaFoldDB" id="W4KEC1"/>
<gene>
    <name evidence="7" type="ORF">HETIRDRAFT_439012</name>
</gene>
<organism evidence="7 8">
    <name type="scientific">Heterobasidion irregulare (strain TC 32-1)</name>
    <dbReference type="NCBI Taxonomy" id="747525"/>
    <lineage>
        <taxon>Eukaryota</taxon>
        <taxon>Fungi</taxon>
        <taxon>Dikarya</taxon>
        <taxon>Basidiomycota</taxon>
        <taxon>Agaricomycotina</taxon>
        <taxon>Agaricomycetes</taxon>
        <taxon>Russulales</taxon>
        <taxon>Bondarzewiaceae</taxon>
        <taxon>Heterobasidion</taxon>
        <taxon>Heterobasidion annosum species complex</taxon>
    </lineage>
</organism>
<dbReference type="GO" id="GO:0005179">
    <property type="term" value="F:hormone activity"/>
    <property type="evidence" value="ECO:0007669"/>
    <property type="project" value="InterPro"/>
</dbReference>
<dbReference type="OrthoDB" id="2502001at2759"/>
<dbReference type="Proteomes" id="UP000030671">
    <property type="component" value="Unassembled WGS sequence"/>
</dbReference>
<keyword evidence="5" id="KW-1133">Transmembrane helix</keyword>
<dbReference type="HOGENOM" id="CLU_061858_0_0_1"/>
<dbReference type="EMBL" id="KI925456">
    <property type="protein sequence ID" value="ETW84089.1"/>
    <property type="molecule type" value="Genomic_DNA"/>
</dbReference>
<dbReference type="InParanoid" id="W4KEC1"/>
<keyword evidence="6" id="KW-0732">Signal</keyword>
<dbReference type="eggNOG" id="ENOG502SD56">
    <property type="taxonomic scope" value="Eukaryota"/>
</dbReference>
<sequence>MRLSALLLAVGCAAPLGASAQYFSQGWKPGQAAPAPSSTPHAFDPSTAPAAAAPPQKAKADYGLSSILTDFVSSGPIASLLDRAGINVTERLSAAQQDIWDERIPLITDENYKEIIVNEVFETEQEEKDRVWFLIISVTTAQPQGVSKYADEQFDAAFNLTQIENDLPNVRWGRIDYINVTTITTKWNVWQAPMLVVLKDRGQTLRFWRATQLRLKPDSLREFLRTEHFERTAPWKSNFGPGGSREFVLDYLAIAMAVMYDYTRRLPRWALYMFTGAFGSLVIGFVHRGDTKKLAAKEKAEAQKQQETANNATSIAPPPSAVSTSVSPASGTPKKTSAKGKKGKKTT</sequence>
<evidence type="ECO:0000313" key="8">
    <source>
        <dbReference type="Proteomes" id="UP000030671"/>
    </source>
</evidence>
<feature type="compositionally biased region" description="Basic residues" evidence="4">
    <location>
        <begin position="336"/>
        <end position="347"/>
    </location>
</feature>
<proteinExistence type="inferred from homology"/>
<name>W4KEC1_HETIT</name>
<feature type="region of interest" description="Disordered" evidence="4">
    <location>
        <begin position="296"/>
        <end position="347"/>
    </location>
</feature>
<keyword evidence="3" id="KW-0964">Secreted</keyword>
<protein>
    <recommendedName>
        <fullName evidence="9">Thioredoxin domain-containing protein</fullName>
    </recommendedName>
</protein>
<keyword evidence="8" id="KW-1185">Reference proteome</keyword>
<feature type="region of interest" description="Disordered" evidence="4">
    <location>
        <begin position="29"/>
        <end position="55"/>
    </location>
</feature>
<evidence type="ECO:0000256" key="6">
    <source>
        <dbReference type="SAM" id="SignalP"/>
    </source>
</evidence>
<keyword evidence="5" id="KW-0812">Transmembrane</keyword>
<dbReference type="GeneID" id="20675094"/>
<evidence type="ECO:0000256" key="3">
    <source>
        <dbReference type="ARBA" id="ARBA00022525"/>
    </source>
</evidence>
<feature type="compositionally biased region" description="Low complexity" evidence="4">
    <location>
        <begin position="305"/>
        <end position="335"/>
    </location>
</feature>
<dbReference type="PROSITE" id="PS00473">
    <property type="entry name" value="GNRH"/>
    <property type="match status" value="1"/>
</dbReference>
<evidence type="ECO:0008006" key="9">
    <source>
        <dbReference type="Google" id="ProtNLM"/>
    </source>
</evidence>
<dbReference type="KEGG" id="hir:HETIRDRAFT_439012"/>
<evidence type="ECO:0000256" key="5">
    <source>
        <dbReference type="SAM" id="Phobius"/>
    </source>
</evidence>
<dbReference type="GO" id="GO:0005576">
    <property type="term" value="C:extracellular region"/>
    <property type="evidence" value="ECO:0007669"/>
    <property type="project" value="UniProtKB-SubCell"/>
</dbReference>
<dbReference type="InterPro" id="IPR002012">
    <property type="entry name" value="GnRH"/>
</dbReference>